<sequence length="823" mass="89395">MSRQATKARHRANKPHVTPAAMAAVHQGIRIQATAELQRKANASLPVAHLNGLQSQVVQREAVMDYVTWKDSSSKTGRKRSNDLLAIDEALVLYQESLEEKVSVQRHRLEDLQAAIDGWELSKKGSDSTVKSIRAGKVARLKRQVADKMAKLKKIPDAKPQYGSRSDFTHDVYSRVRARVQNILSIERPRASRDTRKQMVAHLAEMREQARDIDPNHKPVDALWDACSVLIAVAEVHLGVRVHTRNHKSARAALSVYRSRFDGSLLAARKQISKSPKAASRITTYLETAVRDLNVFSAIGRTVETDMPDMGPGDAFDEFTGVADEAMNALGMQGTGGKGNEGLEEYWKTNIDGCDPLAEAKKTVAKITGGLHQKTGDNATEQEKAQASSANDQMSGAADYGAGLVMATQLGAEIARYVNIVKYCKGKPELKARRNWAIAKIVLLTTAGTTATLSKALGGELTFARGHGYTANSNFFDNTQENKDQGIDMSTDVKLVGDSANILLSAVAAVKSIVSTVRKIKKRTATTENYKKGNKKVAEDTLDSAGDIAGTVSAAANTYSALTKVYFQIAGGGQIASESASAIAKGTTGPISIVPLLGVVKGVLDLVRKGIDVGKAVKSRKKVTKARDKFAKEGSEGLLAALRVTKETYNKRMKRAIIDIIHSAGSITGGILATTGFGTAISGLIGIASGVAKLFQIGARTAKQKLRNKKGGKLTNLEKQAEAELDPHQEFVSQHLKNVRKRLKGKSARGFNADKTTVNKEARYRNAALEILRAPPDQQKVFIKTMRLRRGMTEIENKFKKDGNQQKRVARQINLIVSAFKER</sequence>
<evidence type="ECO:0000313" key="3">
    <source>
        <dbReference type="Proteomes" id="UP000193224"/>
    </source>
</evidence>
<dbReference type="AlphaFoldDB" id="A0A1X7BM39"/>
<feature type="region of interest" description="Disordered" evidence="1">
    <location>
        <begin position="372"/>
        <end position="392"/>
    </location>
</feature>
<reference evidence="2 3" key="1">
    <citation type="submission" date="2017-03" db="EMBL/GenBank/DDBJ databases">
        <authorList>
            <person name="Afonso C.L."/>
            <person name="Miller P.J."/>
            <person name="Scott M.A."/>
            <person name="Spackman E."/>
            <person name="Goraichik I."/>
            <person name="Dimitrov K.M."/>
            <person name="Suarez D.L."/>
            <person name="Swayne D.E."/>
        </authorList>
    </citation>
    <scope>NUCLEOTIDE SEQUENCE [LARGE SCALE GENOMIC DNA]</scope>
    <source>
        <strain evidence="2 3">CECT 7745</strain>
    </source>
</reference>
<evidence type="ECO:0000256" key="1">
    <source>
        <dbReference type="SAM" id="MobiDB-lite"/>
    </source>
</evidence>
<name>A0A1X7BM39_9RHOB</name>
<dbReference type="Proteomes" id="UP000193224">
    <property type="component" value="Unassembled WGS sequence"/>
</dbReference>
<evidence type="ECO:0000313" key="2">
    <source>
        <dbReference type="EMBL" id="SMC10673.1"/>
    </source>
</evidence>
<organism evidence="2 3">
    <name type="scientific">Roseovarius aestuarii</name>
    <dbReference type="NCBI Taxonomy" id="475083"/>
    <lineage>
        <taxon>Bacteria</taxon>
        <taxon>Pseudomonadati</taxon>
        <taxon>Pseudomonadota</taxon>
        <taxon>Alphaproteobacteria</taxon>
        <taxon>Rhodobacterales</taxon>
        <taxon>Roseobacteraceae</taxon>
        <taxon>Roseovarius</taxon>
    </lineage>
</organism>
<accession>A0A1X7BM39</accession>
<gene>
    <name evidence="2" type="ORF">ROA7745_00480</name>
</gene>
<protein>
    <submittedName>
        <fullName evidence="2">Uncharacterized protein</fullName>
    </submittedName>
</protein>
<dbReference type="EMBL" id="FWXB01000001">
    <property type="protein sequence ID" value="SMC10673.1"/>
    <property type="molecule type" value="Genomic_DNA"/>
</dbReference>
<dbReference type="RefSeq" id="WP_139836271.1">
    <property type="nucleotide sequence ID" value="NZ_FWXB01000001.1"/>
</dbReference>
<proteinExistence type="predicted"/>
<keyword evidence="3" id="KW-1185">Reference proteome</keyword>
<dbReference type="OrthoDB" id="9833740at2"/>